<comment type="caution">
    <text evidence="2">The sequence shown here is derived from an EMBL/GenBank/DDBJ whole genome shotgun (WGS) entry which is preliminary data.</text>
</comment>
<dbReference type="AlphaFoldDB" id="A0A2H0LPL5"/>
<name>A0A2H0LPL5_9BACT</name>
<dbReference type="NCBIfam" id="TIGR04137">
    <property type="entry name" value="Chlam_Ver_rRNA"/>
    <property type="match status" value="1"/>
</dbReference>
<dbReference type="Proteomes" id="UP000230859">
    <property type="component" value="Unassembled WGS sequence"/>
</dbReference>
<evidence type="ECO:0000256" key="1">
    <source>
        <dbReference type="SAM" id="MobiDB-lite"/>
    </source>
</evidence>
<reference evidence="2 3" key="1">
    <citation type="submission" date="2017-09" db="EMBL/GenBank/DDBJ databases">
        <title>Depth-based differentiation of microbial function through sediment-hosted aquifers and enrichment of novel symbionts in the deep terrestrial subsurface.</title>
        <authorList>
            <person name="Probst A.J."/>
            <person name="Ladd B."/>
            <person name="Jarett J.K."/>
            <person name="Geller-Mcgrath D.E."/>
            <person name="Sieber C.M."/>
            <person name="Emerson J.B."/>
            <person name="Anantharaman K."/>
            <person name="Thomas B.C."/>
            <person name="Malmstrom R."/>
            <person name="Stieglmeier M."/>
            <person name="Klingl A."/>
            <person name="Woyke T."/>
            <person name="Ryan C.M."/>
            <person name="Banfield J.F."/>
        </authorList>
    </citation>
    <scope>NUCLEOTIDE SEQUENCE [LARGE SCALE GENOMIC DNA]</scope>
    <source>
        <strain evidence="2">CG11_big_fil_rev_8_21_14_0_20_45_26</strain>
    </source>
</reference>
<accession>A0A2H0LPL5</accession>
<protein>
    <submittedName>
        <fullName evidence="2">Small basic protein</fullName>
    </submittedName>
</protein>
<gene>
    <name evidence="2" type="ORF">COV74_05435</name>
</gene>
<dbReference type="EMBL" id="PCVY01000047">
    <property type="protein sequence ID" value="PIQ86308.1"/>
    <property type="molecule type" value="Genomic_DNA"/>
</dbReference>
<evidence type="ECO:0000313" key="2">
    <source>
        <dbReference type="EMBL" id="PIQ86308.1"/>
    </source>
</evidence>
<evidence type="ECO:0000313" key="3">
    <source>
        <dbReference type="Proteomes" id="UP000230859"/>
    </source>
</evidence>
<dbReference type="InterPro" id="IPR026405">
    <property type="entry name" value="Chlam/Ver/Plancto_rRNA"/>
</dbReference>
<feature type="compositionally biased region" description="Low complexity" evidence="1">
    <location>
        <begin position="67"/>
        <end position="77"/>
    </location>
</feature>
<proteinExistence type="predicted"/>
<feature type="region of interest" description="Disordered" evidence="1">
    <location>
        <begin position="59"/>
        <end position="85"/>
    </location>
</feature>
<organism evidence="2 3">
    <name type="scientific">Candidatus Abzuiibacterium crystallinum</name>
    <dbReference type="NCBI Taxonomy" id="1974748"/>
    <lineage>
        <taxon>Bacteria</taxon>
        <taxon>Pseudomonadati</taxon>
        <taxon>Candidatus Omnitrophota</taxon>
        <taxon>Candidatus Abzuiibacterium</taxon>
    </lineage>
</organism>
<sequence>MSQHPSLRVSSVGAKHRNVFKRHEKIKKLQENENWLEHKTAFKLPKIKSVKVKVKKIKAEKAEGAEGEATAPAAAKPAAEEKKAK</sequence>